<evidence type="ECO:0000256" key="1">
    <source>
        <dbReference type="SAM" id="MobiDB-lite"/>
    </source>
</evidence>
<keyword evidence="3" id="KW-1185">Reference proteome</keyword>
<protein>
    <submittedName>
        <fullName evidence="2">Uncharacterized protein</fullName>
    </submittedName>
</protein>
<proteinExistence type="predicted"/>
<organism evidence="2 3">
    <name type="scientific">Trichoderma asperellum (strain ATCC 204424 / CBS 433.97 / NBRC 101777)</name>
    <dbReference type="NCBI Taxonomy" id="1042311"/>
    <lineage>
        <taxon>Eukaryota</taxon>
        <taxon>Fungi</taxon>
        <taxon>Dikarya</taxon>
        <taxon>Ascomycota</taxon>
        <taxon>Pezizomycotina</taxon>
        <taxon>Sordariomycetes</taxon>
        <taxon>Hypocreomycetidae</taxon>
        <taxon>Hypocreales</taxon>
        <taxon>Hypocreaceae</taxon>
        <taxon>Trichoderma</taxon>
    </lineage>
</organism>
<accession>A0A2T3ZKJ5</accession>
<evidence type="ECO:0000313" key="3">
    <source>
        <dbReference type="Proteomes" id="UP000240493"/>
    </source>
</evidence>
<evidence type="ECO:0000313" key="2">
    <source>
        <dbReference type="EMBL" id="PTB45325.1"/>
    </source>
</evidence>
<reference evidence="2 3" key="1">
    <citation type="submission" date="2016-07" db="EMBL/GenBank/DDBJ databases">
        <title>Multiple horizontal gene transfer events from other fungi enriched the ability of initially mycotrophic Trichoderma (Ascomycota) to feed on dead plant biomass.</title>
        <authorList>
            <consortium name="DOE Joint Genome Institute"/>
            <person name="Aerts A."/>
            <person name="Atanasova L."/>
            <person name="Chenthamara K."/>
            <person name="Zhang J."/>
            <person name="Grujic M."/>
            <person name="Henrissat B."/>
            <person name="Kuo A."/>
            <person name="Salamov A."/>
            <person name="Lipzen A."/>
            <person name="Labutti K."/>
            <person name="Barry K."/>
            <person name="Miao Y."/>
            <person name="Rahimi M.J."/>
            <person name="Shen Q."/>
            <person name="Grigoriev I.V."/>
            <person name="Kubicek C.P."/>
            <person name="Druzhinina I.S."/>
        </authorList>
    </citation>
    <scope>NUCLEOTIDE SEQUENCE [LARGE SCALE GENOMIC DNA]</scope>
    <source>
        <strain evidence="2 3">CBS 433.97</strain>
    </source>
</reference>
<dbReference type="AlphaFoldDB" id="A0A2T3ZKJ5"/>
<dbReference type="Proteomes" id="UP000240493">
    <property type="component" value="Unassembled WGS sequence"/>
</dbReference>
<gene>
    <name evidence="2" type="ORF">M441DRAFT_314807</name>
</gene>
<sequence length="88" mass="9874">MLPRRAMPSKCVERARLFLVCFSPGLPVLSHHQQTQKKVSGCHKHELIVTAATHEDGREQQQQQQQQVSKTTTSLTTWSLRKAPAAGQ</sequence>
<name>A0A2T3ZKJ5_TRIA4</name>
<feature type="compositionally biased region" description="Low complexity" evidence="1">
    <location>
        <begin position="60"/>
        <end position="80"/>
    </location>
</feature>
<dbReference type="EMBL" id="KZ679257">
    <property type="protein sequence ID" value="PTB45325.1"/>
    <property type="molecule type" value="Genomic_DNA"/>
</dbReference>
<feature type="region of interest" description="Disordered" evidence="1">
    <location>
        <begin position="55"/>
        <end position="88"/>
    </location>
</feature>